<dbReference type="InterPro" id="IPR023606">
    <property type="entry name" value="CoA-Trfase_III_dom_1_sf"/>
</dbReference>
<dbReference type="HOGENOM" id="CLU_021588_1_1_1"/>
<proteinExistence type="inferred from homology"/>
<dbReference type="GO" id="GO:0003824">
    <property type="term" value="F:catalytic activity"/>
    <property type="evidence" value="ECO:0007669"/>
    <property type="project" value="InterPro"/>
</dbReference>
<reference evidence="3" key="1">
    <citation type="journal article" date="2013" name="Genome Announc.">
        <title>Draft genome sequence of the grapevine dieback fungus Eutypa lata UCR-EL1.</title>
        <authorList>
            <person name="Blanco-Ulate B."/>
            <person name="Rolshausen P.E."/>
            <person name="Cantu D."/>
        </authorList>
    </citation>
    <scope>NUCLEOTIDE SEQUENCE [LARGE SCALE GENOMIC DNA]</scope>
    <source>
        <strain evidence="3">UCR-EL1</strain>
    </source>
</reference>
<dbReference type="OrthoDB" id="2308815at2759"/>
<dbReference type="Pfam" id="PF02515">
    <property type="entry name" value="CoA_transf_3"/>
    <property type="match status" value="1"/>
</dbReference>
<dbReference type="Proteomes" id="UP000012174">
    <property type="component" value="Unassembled WGS sequence"/>
</dbReference>
<accession>M7TKI1</accession>
<dbReference type="STRING" id="1287681.M7TKI1"/>
<dbReference type="eggNOG" id="KOG3957">
    <property type="taxonomic scope" value="Eukaryota"/>
</dbReference>
<dbReference type="EMBL" id="KB705856">
    <property type="protein sequence ID" value="EMR70451.1"/>
    <property type="molecule type" value="Genomic_DNA"/>
</dbReference>
<comment type="similarity">
    <text evidence="1">Belongs to the CoA-transferase III family.</text>
</comment>
<sequence>MVCFPCPLKEQEAGSALKGLEGAAVAAIIDFIEHGKHGEHGSGRTSIKVHLDRVSCFLMSAYMVTLNDRGKQHSDVKELVRDTDFNQAQSILYRRLSANLYKTSDDRYYHIHGSLDASTTLAMLDLPTHIPHLDKYEDCLKKIGGAVAKLSTAELEAMNAEHKQAGIPALTKEEFLNTPHGRVMKSLPPFTVRRIPGSTTGPVPFPTASLPSTPGKPKQILEGIKVLELCRVIAGPTIGRSLAALGASVLRINSPHLPDVTFFQVDVNTGKHTAFLDLKDPAQKTAFDALLDQADVVIDGYRPGVLAKFGCSPGALAARAARRRKGIVYVAEDCFGGTGAVVAAEGSGEGEAEAEAGAEAEDAEWAHRPGWQQIADCASGVAWEQGRFMGRDEPVVPPFPMSDYGTGCLGSVAALAGLHRRAAQGGSWACRTSLLQYDLFLLSLGAHEMPVQDALRAAHDPAFFALRYDDSVDVVSAAALKSMRRLHPDLFDRAALMHRASTDGFEVEKAVVEWPREAVEVEVEVEVEGDGGRGRGRGPWRIGHVRPSRANGNDEARWGDDWERVEGLLD</sequence>
<keyword evidence="3" id="KW-1185">Reference proteome</keyword>
<dbReference type="InterPro" id="IPR052985">
    <property type="entry name" value="CoA-trans_III_biosynth/detox"/>
</dbReference>
<dbReference type="InterPro" id="IPR003673">
    <property type="entry name" value="CoA-Trfase_fam_III"/>
</dbReference>
<protein>
    <submittedName>
        <fullName evidence="2">Putative caib baif family enzyme protein</fullName>
    </submittedName>
</protein>
<dbReference type="KEGG" id="ela:UCREL1_2499"/>
<name>M7TKI1_EUTLA</name>
<dbReference type="OMA" id="DANIGKH"/>
<dbReference type="AlphaFoldDB" id="M7TKI1"/>
<organism evidence="2 3">
    <name type="scientific">Eutypa lata (strain UCR-EL1)</name>
    <name type="common">Grapevine dieback disease fungus</name>
    <name type="synonym">Eutypa armeniacae</name>
    <dbReference type="NCBI Taxonomy" id="1287681"/>
    <lineage>
        <taxon>Eukaryota</taxon>
        <taxon>Fungi</taxon>
        <taxon>Dikarya</taxon>
        <taxon>Ascomycota</taxon>
        <taxon>Pezizomycotina</taxon>
        <taxon>Sordariomycetes</taxon>
        <taxon>Xylariomycetidae</taxon>
        <taxon>Xylariales</taxon>
        <taxon>Diatrypaceae</taxon>
        <taxon>Eutypa</taxon>
    </lineage>
</organism>
<gene>
    <name evidence="2" type="ORF">UCREL1_2499</name>
</gene>
<dbReference type="Gene3D" id="3.40.50.10540">
    <property type="entry name" value="Crotonobetainyl-coa:carnitine coa-transferase, domain 1"/>
    <property type="match status" value="1"/>
</dbReference>
<evidence type="ECO:0000313" key="3">
    <source>
        <dbReference type="Proteomes" id="UP000012174"/>
    </source>
</evidence>
<dbReference type="PANTHER" id="PTHR48229">
    <property type="entry name" value="CAIB/BAIF FAMILY ENZYME (AFU_ORTHOLOGUE AFUA_1G05360)-RELATED"/>
    <property type="match status" value="1"/>
</dbReference>
<evidence type="ECO:0000256" key="1">
    <source>
        <dbReference type="ARBA" id="ARBA00008383"/>
    </source>
</evidence>
<evidence type="ECO:0000313" key="2">
    <source>
        <dbReference type="EMBL" id="EMR70451.1"/>
    </source>
</evidence>
<dbReference type="PANTHER" id="PTHR48229:SF1">
    <property type="entry name" value="ALPHA METHYLACYL-COA RACEMASE-RELATED"/>
    <property type="match status" value="1"/>
</dbReference>
<dbReference type="SUPFAM" id="SSF89796">
    <property type="entry name" value="CoA-transferase family III (CaiB/BaiF)"/>
    <property type="match status" value="2"/>
</dbReference>